<dbReference type="AlphaFoldDB" id="A0A4P8J0K3"/>
<dbReference type="InterPro" id="IPR035919">
    <property type="entry name" value="EAL_sf"/>
</dbReference>
<dbReference type="CDD" id="cd01948">
    <property type="entry name" value="EAL"/>
    <property type="match status" value="1"/>
</dbReference>
<reference evidence="2 3" key="1">
    <citation type="submission" date="2019-05" db="EMBL/GenBank/DDBJ databases">
        <title>Burkholderia sp. DHOD12, isolated from subtropical forest soil.</title>
        <authorList>
            <person name="Gao Z.-H."/>
            <person name="Qiu L.-H."/>
        </authorList>
    </citation>
    <scope>NUCLEOTIDE SEQUENCE [LARGE SCALE GENOMIC DNA]</scope>
    <source>
        <strain evidence="2 3">DHOD12</strain>
    </source>
</reference>
<dbReference type="Pfam" id="PF00563">
    <property type="entry name" value="EAL"/>
    <property type="match status" value="1"/>
</dbReference>
<organism evidence="2 3">
    <name type="scientific">Trinickia violacea</name>
    <dbReference type="NCBI Taxonomy" id="2571746"/>
    <lineage>
        <taxon>Bacteria</taxon>
        <taxon>Pseudomonadati</taxon>
        <taxon>Pseudomonadota</taxon>
        <taxon>Betaproteobacteria</taxon>
        <taxon>Burkholderiales</taxon>
        <taxon>Burkholderiaceae</taxon>
        <taxon>Trinickia</taxon>
    </lineage>
</organism>
<dbReference type="Gene3D" id="3.20.20.450">
    <property type="entry name" value="EAL domain"/>
    <property type="match status" value="1"/>
</dbReference>
<dbReference type="PANTHER" id="PTHR33121:SF70">
    <property type="entry name" value="SIGNALING PROTEIN YKOW"/>
    <property type="match status" value="1"/>
</dbReference>
<feature type="domain" description="EAL" evidence="1">
    <location>
        <begin position="154"/>
        <end position="405"/>
    </location>
</feature>
<dbReference type="PANTHER" id="PTHR33121">
    <property type="entry name" value="CYCLIC DI-GMP PHOSPHODIESTERASE PDEF"/>
    <property type="match status" value="1"/>
</dbReference>
<dbReference type="SUPFAM" id="SSF141868">
    <property type="entry name" value="EAL domain-like"/>
    <property type="match status" value="1"/>
</dbReference>
<name>A0A4P8J0K3_9BURK</name>
<evidence type="ECO:0000313" key="2">
    <source>
        <dbReference type="EMBL" id="QCP54461.1"/>
    </source>
</evidence>
<evidence type="ECO:0000259" key="1">
    <source>
        <dbReference type="PROSITE" id="PS50883"/>
    </source>
</evidence>
<dbReference type="SMART" id="SM00052">
    <property type="entry name" value="EAL"/>
    <property type="match status" value="1"/>
</dbReference>
<dbReference type="InterPro" id="IPR001633">
    <property type="entry name" value="EAL_dom"/>
</dbReference>
<gene>
    <name evidence="2" type="ORF">FAZ95_36745</name>
</gene>
<keyword evidence="3" id="KW-1185">Reference proteome</keyword>
<dbReference type="OrthoDB" id="1673646at2"/>
<dbReference type="PROSITE" id="PS50883">
    <property type="entry name" value="EAL"/>
    <property type="match status" value="1"/>
</dbReference>
<sequence>MDFHTVFARHFVTTATPPELTLLTVGPRDRTSRFKSIAQSLGCRVECVGSAQELRQTLGRQRVDAVVLDPDLEQGLCFECLIELGVQQTLGSIWFVVEPGSALIKSAVTVAQSYDLFVGATLDAPVNAEAVSRAVAELPANARRASSPATTSAETLGYALIRDAVDAGRIVPYCQPIVDVHTGALVSLEMLARWRRGAGYIDPARFIPAITRMNLDDRLMHSMLSTALAGVVRSYIASGVKLSVNVSARALFAPELPDRLIYEIGDCPPASIVIEITETDVVSDAEFGLFVARVSMLRSLGFCVSVDDFGQGHASLKRLACLPVTELKIDQALTRQARDHDDARQIIHICADLARRMKLHCVLEGVETPDDMALARTAGVDAVQGYLVGRPQPLAELQSLLTRAE</sequence>
<dbReference type="InterPro" id="IPR050706">
    <property type="entry name" value="Cyclic-di-GMP_PDE-like"/>
</dbReference>
<protein>
    <submittedName>
        <fullName evidence="2">EAL domain-containing protein</fullName>
    </submittedName>
</protein>
<dbReference type="EMBL" id="CP040078">
    <property type="protein sequence ID" value="QCP54461.1"/>
    <property type="molecule type" value="Genomic_DNA"/>
</dbReference>
<accession>A0A4P8J0K3</accession>
<dbReference type="Proteomes" id="UP000298656">
    <property type="component" value="Chromosome 2"/>
</dbReference>
<evidence type="ECO:0000313" key="3">
    <source>
        <dbReference type="Proteomes" id="UP000298656"/>
    </source>
</evidence>
<proteinExistence type="predicted"/>
<dbReference type="KEGG" id="tvl:FAZ95_36745"/>
<dbReference type="GO" id="GO:0071111">
    <property type="term" value="F:cyclic-guanylate-specific phosphodiesterase activity"/>
    <property type="evidence" value="ECO:0007669"/>
    <property type="project" value="InterPro"/>
</dbReference>